<dbReference type="SUPFAM" id="SSF55961">
    <property type="entry name" value="Bet v1-like"/>
    <property type="match status" value="1"/>
</dbReference>
<accession>A0A5D8YY74</accession>
<dbReference type="RefSeq" id="WP_149353425.1">
    <property type="nucleotide sequence ID" value="NZ_VTRV01000137.1"/>
</dbReference>
<dbReference type="Gene3D" id="3.20.80.10">
    <property type="entry name" value="Regulatory factor, effector binding domain"/>
    <property type="match status" value="1"/>
</dbReference>
<dbReference type="AlphaFoldDB" id="A0A5D8YY74"/>
<feature type="transmembrane region" description="Helical" evidence="1">
    <location>
        <begin position="7"/>
        <end position="25"/>
    </location>
</feature>
<dbReference type="InterPro" id="IPR011256">
    <property type="entry name" value="Reg_factor_effector_dom_sf"/>
</dbReference>
<keyword evidence="1" id="KW-0472">Membrane</keyword>
<name>A0A5D8YY74_9GAMM</name>
<keyword evidence="3" id="KW-1185">Reference proteome</keyword>
<proteinExistence type="predicted"/>
<dbReference type="Pfam" id="PF10604">
    <property type="entry name" value="Polyketide_cyc2"/>
    <property type="match status" value="1"/>
</dbReference>
<gene>
    <name evidence="2" type="ORF">FW784_11190</name>
</gene>
<dbReference type="EMBL" id="VTRV01000137">
    <property type="protein sequence ID" value="TZF87409.1"/>
    <property type="molecule type" value="Genomic_DNA"/>
</dbReference>
<organism evidence="2 3">
    <name type="scientific">Cognatilysobacter lacus</name>
    <dbReference type="NCBI Taxonomy" id="1643323"/>
    <lineage>
        <taxon>Bacteria</taxon>
        <taxon>Pseudomonadati</taxon>
        <taxon>Pseudomonadota</taxon>
        <taxon>Gammaproteobacteria</taxon>
        <taxon>Lysobacterales</taxon>
        <taxon>Lysobacteraceae</taxon>
        <taxon>Cognatilysobacter</taxon>
    </lineage>
</organism>
<evidence type="ECO:0000313" key="2">
    <source>
        <dbReference type="EMBL" id="TZF87409.1"/>
    </source>
</evidence>
<sequence length="356" mass="38686">MTRLIEILISIAIVFALFVIVGVFLPSSRHLSESVQTNRRVAIAYDMLNNVRRFTDWNPVLLHDPAAKVELSGKDEGVGAKIAYQSSVRGVGNGSWTITESEPNKRVLYAIETGTPGSNKRSEFTLQAVGNRGRNTQVTQTYDVDYGFNPIARYAGLYVSNSVGEDIKLGLGRLANALSGVPNIDYSQLPKEYEAPLPSLGQRPAETLLTVGAVVPIDRDKIKAQMNSNLEWIRKVIASNGLEQAGPVRILTNEQGAANYSFDVAVPVKKGGVSENIQGINTSGTPVKVAYNNASKVAGTTFKGDMGNLQHLRDAIRAWSLTHGYATVDRPYEIWTGGIDAGFSDQGQFTVQWAVK</sequence>
<comment type="caution">
    <text evidence="2">The sequence shown here is derived from an EMBL/GenBank/DDBJ whole genome shotgun (WGS) entry which is preliminary data.</text>
</comment>
<dbReference type="InterPro" id="IPR023393">
    <property type="entry name" value="START-like_dom_sf"/>
</dbReference>
<dbReference type="CDD" id="cd07818">
    <property type="entry name" value="SRPBCC_1"/>
    <property type="match status" value="1"/>
</dbReference>
<dbReference type="Proteomes" id="UP000323164">
    <property type="component" value="Unassembled WGS sequence"/>
</dbReference>
<dbReference type="InterPro" id="IPR019587">
    <property type="entry name" value="Polyketide_cyclase/dehydratase"/>
</dbReference>
<dbReference type="Gene3D" id="3.30.530.20">
    <property type="match status" value="1"/>
</dbReference>
<evidence type="ECO:0000313" key="3">
    <source>
        <dbReference type="Proteomes" id="UP000323164"/>
    </source>
</evidence>
<keyword evidence="1" id="KW-1133">Transmembrane helix</keyword>
<protein>
    <submittedName>
        <fullName evidence="2">SRPBCC family protein</fullName>
    </submittedName>
</protein>
<dbReference type="OrthoDB" id="5293446at2"/>
<evidence type="ECO:0000256" key="1">
    <source>
        <dbReference type="SAM" id="Phobius"/>
    </source>
</evidence>
<keyword evidence="1" id="KW-0812">Transmembrane</keyword>
<reference evidence="2 3" key="1">
    <citation type="submission" date="2019-08" db="EMBL/GenBank/DDBJ databases">
        <title>Draft genome sequence of Lysobacter sp. UKS-15.</title>
        <authorList>
            <person name="Im W.-T."/>
        </authorList>
    </citation>
    <scope>NUCLEOTIDE SEQUENCE [LARGE SCALE GENOMIC DNA]</scope>
    <source>
        <strain evidence="2 3">UKS-15</strain>
    </source>
</reference>